<evidence type="ECO:0000313" key="3">
    <source>
        <dbReference type="Proteomes" id="UP001501456"/>
    </source>
</evidence>
<reference evidence="3" key="1">
    <citation type="journal article" date="2019" name="Int. J. Syst. Evol. Microbiol.">
        <title>The Global Catalogue of Microorganisms (GCM) 10K type strain sequencing project: providing services to taxonomists for standard genome sequencing and annotation.</title>
        <authorList>
            <consortium name="The Broad Institute Genomics Platform"/>
            <consortium name="The Broad Institute Genome Sequencing Center for Infectious Disease"/>
            <person name="Wu L."/>
            <person name="Ma J."/>
        </authorList>
    </citation>
    <scope>NUCLEOTIDE SEQUENCE [LARGE SCALE GENOMIC DNA]</scope>
    <source>
        <strain evidence="3">JCM 17525</strain>
    </source>
</reference>
<sequence length="127" mass="14923">MSQMKYLYLFILCLILTSCFDNIQRNCTDYKTGTFTSEITINNKLYKSHFTRTDSLQIETYNNKVDSSSVRWINDCEVVFKTINPKSRAERKDIHLKILTTTDSTYTFEYSYVGEELKQKGIAKKIE</sequence>
<feature type="signal peptide" evidence="1">
    <location>
        <begin position="1"/>
        <end position="23"/>
    </location>
</feature>
<keyword evidence="1" id="KW-0732">Signal</keyword>
<gene>
    <name evidence="2" type="ORF">GCM10022271_20960</name>
</gene>
<dbReference type="EMBL" id="BAABBI010000003">
    <property type="protein sequence ID" value="GAA3788169.1"/>
    <property type="molecule type" value="Genomic_DNA"/>
</dbReference>
<accession>A0ABP7H8P8</accession>
<dbReference type="Proteomes" id="UP001501456">
    <property type="component" value="Unassembled WGS sequence"/>
</dbReference>
<comment type="caution">
    <text evidence="2">The sequence shown here is derived from an EMBL/GenBank/DDBJ whole genome shotgun (WGS) entry which is preliminary data.</text>
</comment>
<evidence type="ECO:0008006" key="4">
    <source>
        <dbReference type="Google" id="ProtNLM"/>
    </source>
</evidence>
<evidence type="ECO:0000256" key="1">
    <source>
        <dbReference type="SAM" id="SignalP"/>
    </source>
</evidence>
<proteinExistence type="predicted"/>
<keyword evidence="3" id="KW-1185">Reference proteome</keyword>
<protein>
    <recommendedName>
        <fullName evidence="4">DNA topoisomerase IV</fullName>
    </recommendedName>
</protein>
<name>A0ABP7H8P8_9FLAO</name>
<feature type="chain" id="PRO_5045785153" description="DNA topoisomerase IV" evidence="1">
    <location>
        <begin position="24"/>
        <end position="127"/>
    </location>
</feature>
<dbReference type="PROSITE" id="PS51257">
    <property type="entry name" value="PROKAR_LIPOPROTEIN"/>
    <property type="match status" value="1"/>
</dbReference>
<evidence type="ECO:0000313" key="2">
    <source>
        <dbReference type="EMBL" id="GAA3788169.1"/>
    </source>
</evidence>
<organism evidence="2 3">
    <name type="scientific">Corallibacter vietnamensis</name>
    <dbReference type="NCBI Taxonomy" id="904130"/>
    <lineage>
        <taxon>Bacteria</taxon>
        <taxon>Pseudomonadati</taxon>
        <taxon>Bacteroidota</taxon>
        <taxon>Flavobacteriia</taxon>
        <taxon>Flavobacteriales</taxon>
        <taxon>Flavobacteriaceae</taxon>
        <taxon>Corallibacter</taxon>
    </lineage>
</organism>